<dbReference type="ExpressionAtlas" id="K7VR51">
    <property type="expression patterns" value="baseline and differential"/>
</dbReference>
<feature type="compositionally biased region" description="Low complexity" evidence="1">
    <location>
        <begin position="215"/>
        <end position="233"/>
    </location>
</feature>
<dbReference type="OMA" id="QEHMEND"/>
<reference evidence="2" key="1">
    <citation type="submission" date="2015-12" db="EMBL/GenBank/DDBJ databases">
        <title>Update maize B73 reference genome by single molecule sequencing technologies.</title>
        <authorList>
            <consortium name="Maize Genome Sequencing Project"/>
            <person name="Ware D."/>
        </authorList>
    </citation>
    <scope>NUCLEOTIDE SEQUENCE</scope>
    <source>
        <tissue evidence="2">Seedling</tissue>
    </source>
</reference>
<name>K7VR51_MAIZE</name>
<dbReference type="HOGENOM" id="CLU_066530_0_0_1"/>
<gene>
    <name evidence="2" type="ORF">ZEAMMB73_Zm00001d008933</name>
</gene>
<dbReference type="InParanoid" id="K7VR51"/>
<evidence type="ECO:0000313" key="2">
    <source>
        <dbReference type="EMBL" id="AQK91036.1"/>
    </source>
</evidence>
<evidence type="ECO:0000256" key="1">
    <source>
        <dbReference type="SAM" id="MobiDB-lite"/>
    </source>
</evidence>
<dbReference type="AlphaFoldDB" id="K7VR51"/>
<protein>
    <submittedName>
        <fullName evidence="2">Uncharacterized protein</fullName>
    </submittedName>
</protein>
<dbReference type="PaxDb" id="4577-GRMZM2G304687_P01"/>
<dbReference type="IntAct" id="K7VR51">
    <property type="interactions" value="4"/>
</dbReference>
<dbReference type="eggNOG" id="ENOG502R5UJ">
    <property type="taxonomic scope" value="Eukaryota"/>
</dbReference>
<feature type="region of interest" description="Disordered" evidence="1">
    <location>
        <begin position="213"/>
        <end position="237"/>
    </location>
</feature>
<sequence length="323" mass="35755">MARNINSDYIDFSHLGGFDMGINFDEFEENVKKLMEDFLDNALLLTFPIHGRIPIKYLDSAHDKAVEFIEDVHAKFYGPFTDDEVPNNDQSSRYVITESSPTSIEKELVGPNTELSTPPACFITMENSSTGCDTDAHKTQSESFSTKSTDILIHTTDFCNALLLEDSSTNYEMTVCLQPYQATLPGTQANRPEVHMVSTISYSANSPVESTIHGTCTSHDSSTSASSCADDPSMSTDSMVKSVDMDGQKHMKNDKIKVHLAPQPENASFKKMLLRNLSRKLRWSKAQADTHQTMAPGSQGAEDPGYPLVSPSDDDLEDSWEIL</sequence>
<feature type="compositionally biased region" description="Acidic residues" evidence="1">
    <location>
        <begin position="312"/>
        <end position="323"/>
    </location>
</feature>
<accession>K7VR51</accession>
<proteinExistence type="predicted"/>
<feature type="compositionally biased region" description="Polar residues" evidence="1">
    <location>
        <begin position="287"/>
        <end position="296"/>
    </location>
</feature>
<dbReference type="EMBL" id="CM000784">
    <property type="protein sequence ID" value="AQK91036.1"/>
    <property type="molecule type" value="Genomic_DNA"/>
</dbReference>
<organism evidence="2">
    <name type="scientific">Zea mays</name>
    <name type="common">Maize</name>
    <dbReference type="NCBI Taxonomy" id="4577"/>
    <lineage>
        <taxon>Eukaryota</taxon>
        <taxon>Viridiplantae</taxon>
        <taxon>Streptophyta</taxon>
        <taxon>Embryophyta</taxon>
        <taxon>Tracheophyta</taxon>
        <taxon>Spermatophyta</taxon>
        <taxon>Magnoliopsida</taxon>
        <taxon>Liliopsida</taxon>
        <taxon>Poales</taxon>
        <taxon>Poaceae</taxon>
        <taxon>PACMAD clade</taxon>
        <taxon>Panicoideae</taxon>
        <taxon>Andropogonodae</taxon>
        <taxon>Andropogoneae</taxon>
        <taxon>Tripsacinae</taxon>
        <taxon>Zea</taxon>
    </lineage>
</organism>
<feature type="region of interest" description="Disordered" evidence="1">
    <location>
        <begin position="284"/>
        <end position="323"/>
    </location>
</feature>